<keyword evidence="3" id="KW-1185">Reference proteome</keyword>
<proteinExistence type="predicted"/>
<evidence type="ECO:0000313" key="3">
    <source>
        <dbReference type="Proteomes" id="UP001311915"/>
    </source>
</evidence>
<evidence type="ECO:0000313" key="2">
    <source>
        <dbReference type="EMBL" id="KAK4719041.1"/>
    </source>
</evidence>
<protein>
    <submittedName>
        <fullName evidence="2">Uncharacterized protein</fullName>
    </submittedName>
</protein>
<dbReference type="Proteomes" id="UP001311915">
    <property type="component" value="Unassembled WGS sequence"/>
</dbReference>
<evidence type="ECO:0000256" key="1">
    <source>
        <dbReference type="SAM" id="MobiDB-lite"/>
    </source>
</evidence>
<feature type="region of interest" description="Disordered" evidence="1">
    <location>
        <begin position="54"/>
        <end position="78"/>
    </location>
</feature>
<accession>A0AAV9L0C8</accession>
<dbReference type="AlphaFoldDB" id="A0AAV9L0C8"/>
<comment type="caution">
    <text evidence="2">The sequence shown here is derived from an EMBL/GenBank/DDBJ whole genome shotgun (WGS) entry which is preliminary data.</text>
</comment>
<reference evidence="2 3" key="1">
    <citation type="submission" date="2023-10" db="EMBL/GenBank/DDBJ databases">
        <title>Genome-Wide Identification Analysis in wild type Solanum Pinnatisectum Reveals Some Genes Defensing Phytophthora Infestans.</title>
        <authorList>
            <person name="Sun C."/>
        </authorList>
    </citation>
    <scope>NUCLEOTIDE SEQUENCE [LARGE SCALE GENOMIC DNA]</scope>
    <source>
        <strain evidence="2">LQN</strain>
        <tissue evidence="2">Leaf</tissue>
    </source>
</reference>
<name>A0AAV9L0C8_9SOLN</name>
<organism evidence="2 3">
    <name type="scientific">Solanum pinnatisectum</name>
    <name type="common">tansyleaf nightshade</name>
    <dbReference type="NCBI Taxonomy" id="50273"/>
    <lineage>
        <taxon>Eukaryota</taxon>
        <taxon>Viridiplantae</taxon>
        <taxon>Streptophyta</taxon>
        <taxon>Embryophyta</taxon>
        <taxon>Tracheophyta</taxon>
        <taxon>Spermatophyta</taxon>
        <taxon>Magnoliopsida</taxon>
        <taxon>eudicotyledons</taxon>
        <taxon>Gunneridae</taxon>
        <taxon>Pentapetalae</taxon>
        <taxon>asterids</taxon>
        <taxon>lamiids</taxon>
        <taxon>Solanales</taxon>
        <taxon>Solanaceae</taxon>
        <taxon>Solanoideae</taxon>
        <taxon>Solaneae</taxon>
        <taxon>Solanum</taxon>
    </lineage>
</organism>
<gene>
    <name evidence="2" type="ORF">R3W88_017379</name>
</gene>
<dbReference type="EMBL" id="JAWPEI010000008">
    <property type="protein sequence ID" value="KAK4719041.1"/>
    <property type="molecule type" value="Genomic_DNA"/>
</dbReference>
<feature type="compositionally biased region" description="Polar residues" evidence="1">
    <location>
        <begin position="69"/>
        <end position="78"/>
    </location>
</feature>
<sequence length="78" mass="8979">MDFLSVENNKESSITSWKTHDPNSIIILKDPTSVAMESKVISPKPLLMNRQLNQPHLEGGRKERKRVKSNGQFTFRKN</sequence>